<dbReference type="SUPFAM" id="SSF57997">
    <property type="entry name" value="Tropomyosin"/>
    <property type="match status" value="1"/>
</dbReference>
<evidence type="ECO:0000313" key="3">
    <source>
        <dbReference type="Proteomes" id="UP000176244"/>
    </source>
</evidence>
<dbReference type="EMBL" id="LKEU01000044">
    <property type="protein sequence ID" value="OFV69174.1"/>
    <property type="molecule type" value="Genomic_DNA"/>
</dbReference>
<dbReference type="InterPro" id="IPR016024">
    <property type="entry name" value="ARM-type_fold"/>
</dbReference>
<gene>
    <name evidence="2" type="ORF">ACWI_33680</name>
</gene>
<dbReference type="AlphaFoldDB" id="A0A1F2PDV5"/>
<dbReference type="OrthoDB" id="1779742at2"/>
<dbReference type="RefSeq" id="WP_070372611.1">
    <property type="nucleotide sequence ID" value="NZ_LKEU01000044.1"/>
</dbReference>
<dbReference type="Proteomes" id="UP000176244">
    <property type="component" value="Unassembled WGS sequence"/>
</dbReference>
<dbReference type="SUPFAM" id="SSF48371">
    <property type="entry name" value="ARM repeat"/>
    <property type="match status" value="1"/>
</dbReference>
<dbReference type="STRING" id="52694.ACWI_33680"/>
<name>A0A1F2PDV5_9FIRM</name>
<proteinExistence type="predicted"/>
<feature type="coiled-coil region" evidence="1">
    <location>
        <begin position="49"/>
        <end position="132"/>
    </location>
</feature>
<organism evidence="2 3">
    <name type="scientific">Acetobacterium wieringae</name>
    <dbReference type="NCBI Taxonomy" id="52694"/>
    <lineage>
        <taxon>Bacteria</taxon>
        <taxon>Bacillati</taxon>
        <taxon>Bacillota</taxon>
        <taxon>Clostridia</taxon>
        <taxon>Eubacteriales</taxon>
        <taxon>Eubacteriaceae</taxon>
        <taxon>Acetobacterium</taxon>
    </lineage>
</organism>
<sequence length="767" mass="80450">MADNFGLKIGVEGEKEFKNALRDINQSFKVLGSEMKLVESQFDRQDKSIEAVTARNQLLNKEMDAQKDKIKALEKALDNAATSFGENDRRTQNWVIQLNNAKAHLNGLEHEIKQNEKALTEIADEFDDAEKQAEQFGKSLHDTSSKAENSGGKFSALGGTLKGIGIAMGTAFVAVGTAAVSSAKSLTDMTVGAAAYADEILTTATVAGVSAESLQAYKYAAELVDISMETLTGSMAKQIRSMSSARDGSADMIEAYGRLGVAVSNADGSLRNGEDVYWETIDALGRMEEGAERDALAMQIFGKSAQDLNPLIAQGSAGIAELTDEAKRMGAVLSDETLAQLGKFDDSVQRLKSGSDAAKNALGTVLLPQLQILADEGVSLMGDFTKGLQDAGGDFTKISQVIGSTVGGIADMVLSNMPAVVQVGMDIVGAVGSSLLENLPMLIDTANQLIFTLLEGLISALPQLTDGALQLVLALTQGILDNLPAILESAMVMVATLITGIAEALPELVPKIVECVILMAQTLMDNAGLLIEAALALITGLAQGLINALPVFIEALPQLINSFINYFVNNLPLIIETGINLIISLVTGLIAAIPTLIAALPEIIIALVSGLGQAAEAIYDVGINIVKGLWDGIMSMGQWLSDKVTGFFGGVTDGVRNLLGMHSPSTVYADIGENMGAGVGIGFVRKMATVTRDMLGAIPTTLDVNTQSNGLTGRTSAGNSSTGMLDGGSAAPIYIYTTVELDKKAVGHSITPIVSRDLAFSLRGGKI</sequence>
<comment type="caution">
    <text evidence="2">The sequence shown here is derived from an EMBL/GenBank/DDBJ whole genome shotgun (WGS) entry which is preliminary data.</text>
</comment>
<protein>
    <submittedName>
        <fullName evidence="2">Tropomyosin like protein</fullName>
    </submittedName>
</protein>
<accession>A0A1F2PDV5</accession>
<dbReference type="Gene3D" id="1.10.287.1490">
    <property type="match status" value="1"/>
</dbReference>
<evidence type="ECO:0000256" key="1">
    <source>
        <dbReference type="SAM" id="Coils"/>
    </source>
</evidence>
<keyword evidence="1" id="KW-0175">Coiled coil</keyword>
<reference evidence="2 3" key="1">
    <citation type="submission" date="2015-09" db="EMBL/GenBank/DDBJ databases">
        <title>Genome sequence of Acetobacterium wieringae DSM 1911.</title>
        <authorList>
            <person name="Poehlein A."/>
            <person name="Bengelsdorf F.R."/>
            <person name="Schiel-Bengelsdorf B."/>
            <person name="Duerre P."/>
            <person name="Daniel R."/>
        </authorList>
    </citation>
    <scope>NUCLEOTIDE SEQUENCE [LARGE SCALE GENOMIC DNA]</scope>
    <source>
        <strain evidence="2 3">DSM 1911</strain>
    </source>
</reference>
<evidence type="ECO:0000313" key="2">
    <source>
        <dbReference type="EMBL" id="OFV69174.1"/>
    </source>
</evidence>